<dbReference type="InterPro" id="IPR055447">
    <property type="entry name" value="Rhabdo_glycop_CD"/>
</dbReference>
<dbReference type="GO" id="GO:0046718">
    <property type="term" value="P:symbiont entry into host cell"/>
    <property type="evidence" value="ECO:0007669"/>
    <property type="project" value="UniProtKB-KW"/>
</dbReference>
<evidence type="ECO:0000256" key="2">
    <source>
        <dbReference type="ARBA" id="ARBA00004563"/>
    </source>
</evidence>
<keyword evidence="11 15" id="KW-1133">Transmembrane helix</keyword>
<evidence type="ECO:0000256" key="8">
    <source>
        <dbReference type="ARBA" id="ARBA00022844"/>
    </source>
</evidence>
<evidence type="ECO:0000256" key="3">
    <source>
        <dbReference type="ARBA" id="ARBA00005473"/>
    </source>
</evidence>
<dbReference type="Gene3D" id="2.30.29.130">
    <property type="match status" value="1"/>
</dbReference>
<comment type="similarity">
    <text evidence="3">Belongs to the vesiculovirus glycoprotein family.</text>
</comment>
<keyword evidence="12 15" id="KW-0472">Membrane</keyword>
<evidence type="ECO:0000259" key="17">
    <source>
        <dbReference type="Pfam" id="PF24833"/>
    </source>
</evidence>
<dbReference type="Pfam" id="PF24833">
    <property type="entry name" value="Rhabdo_glycop_CD"/>
    <property type="match status" value="1"/>
</dbReference>
<dbReference type="GO" id="GO:0019062">
    <property type="term" value="P:virion attachment to host cell"/>
    <property type="evidence" value="ECO:0007669"/>
    <property type="project" value="UniProtKB-KW"/>
</dbReference>
<keyword evidence="9" id="KW-1043">Host membrane</keyword>
<organism evidence="18">
    <name type="scientific">Chandipura virus</name>
    <dbReference type="NCBI Taxonomy" id="11272"/>
    <lineage>
        <taxon>Viruses</taxon>
        <taxon>Riboviria</taxon>
        <taxon>Orthornavirae</taxon>
        <taxon>Negarnaviricota</taxon>
        <taxon>Haploviricotina</taxon>
        <taxon>Monjiviricetes</taxon>
        <taxon>Mononegavirales</taxon>
        <taxon>Rhabdoviridae</taxon>
        <taxon>Alpharhabdovirinae</taxon>
        <taxon>Vesiculovirus</taxon>
        <taxon>Vesiculovirus chandipura</taxon>
    </lineage>
</organism>
<keyword evidence="7" id="KW-1161">Viral attachment to host cell</keyword>
<dbReference type="GO" id="GO:0033644">
    <property type="term" value="C:host cell membrane"/>
    <property type="evidence" value="ECO:0007669"/>
    <property type="project" value="UniProtKB-SubCell"/>
</dbReference>
<keyword evidence="5 15" id="KW-0812">Transmembrane</keyword>
<dbReference type="SMR" id="A0A290D162"/>
<name>A0A290D162_9RHAB</name>
<evidence type="ECO:0000313" key="18">
    <source>
        <dbReference type="EMBL" id="ATB17675.1"/>
    </source>
</evidence>
<feature type="domain" description="Spike glycoprotein fusion" evidence="16">
    <location>
        <begin position="76"/>
        <end position="174"/>
    </location>
</feature>
<evidence type="ECO:0000256" key="15">
    <source>
        <dbReference type="SAM" id="Phobius"/>
    </source>
</evidence>
<evidence type="ECO:0000256" key="9">
    <source>
        <dbReference type="ARBA" id="ARBA00022870"/>
    </source>
</evidence>
<keyword evidence="14" id="KW-1160">Virus entry into host cell</keyword>
<evidence type="ECO:0000256" key="7">
    <source>
        <dbReference type="ARBA" id="ARBA00022804"/>
    </source>
</evidence>
<dbReference type="SUPFAM" id="SSF161008">
    <property type="entry name" value="Viral glycoprotein ectodomain-like"/>
    <property type="match status" value="1"/>
</dbReference>
<proteinExistence type="inferred from homology"/>
<evidence type="ECO:0000259" key="16">
    <source>
        <dbReference type="Pfam" id="PF00974"/>
    </source>
</evidence>
<evidence type="ECO:0000256" key="4">
    <source>
        <dbReference type="ARBA" id="ARBA00022581"/>
    </source>
</evidence>
<feature type="domain" description="Spike glycoprotein G central" evidence="17">
    <location>
        <begin position="276"/>
        <end position="397"/>
    </location>
</feature>
<comment type="subcellular location">
    <subcellularLocation>
        <location evidence="1">Host membrane</location>
        <topology evidence="1">Single-pass type I membrane protein</topology>
    </subcellularLocation>
    <subcellularLocation>
        <location evidence="2">Virion membrane</location>
        <topology evidence="2">Single-pass type I membrane protein</topology>
    </subcellularLocation>
</comment>
<accession>A0A290D162</accession>
<keyword evidence="6" id="KW-0732">Signal</keyword>
<keyword evidence="4" id="KW-0945">Host-virus interaction</keyword>
<sequence>MTSSVTISVILLISFITPSYSSLSIAFPENTKLDWKPVTKNTRYCPMGGEWFLEPGLQEESFLSSTPIGATPSKSDGFLCHAAKWVTTCDFRWYGPKYITHSIHNIKPTRSDCDTALASYKSGTLVSPGFPPESCGYASVTDSEFLVIMITPHHVGVDDYRGHWVDPLFVGGECDQSYCDTIHNSSVWIPADQTKKNICGQSFTPLTVTVAYDKTKEIAAGAIVFKSKYHSHMEGARTCRLSYCGRNGIKFPNGEWVSLDVKTKIQEKPLLPLFKECPAGTEVRSTLQSDGAQVLTSEIQRILDYSLCQNTWDKVERKEPLSPLDLSYLASKSPGKGLAYTVINGTLSFAHTRYVRMWIDGPVLKEMKGKRESPSGISSDIWTQWFKYGDMEIGPNGLLKTAGGYKFPWHLIGMGIIDNELHELSEANPLDHPQLPHAQSIADDSEEIFFGDTGVSKNPVELVTGWFTSWKESLAAGVVLILVVVLIYGVLRCFPVLCTTCRKPKWKKGVERSDSFEMRIFKPNNMRARV</sequence>
<evidence type="ECO:0000256" key="13">
    <source>
        <dbReference type="ARBA" id="ARBA00023180"/>
    </source>
</evidence>
<dbReference type="EMBL" id="KY321564">
    <property type="protein sequence ID" value="ATB17675.1"/>
    <property type="molecule type" value="Viral_cRNA"/>
</dbReference>
<dbReference type="Gene3D" id="2.30.30.640">
    <property type="match status" value="1"/>
</dbReference>
<keyword evidence="8" id="KW-0946">Virion</keyword>
<dbReference type="InterPro" id="IPR001903">
    <property type="entry name" value="Rhabdo_glycop_FD"/>
</dbReference>
<protein>
    <submittedName>
        <fullName evidence="18">Glycoprotein</fullName>
    </submittedName>
</protein>
<feature type="transmembrane region" description="Helical" evidence="15">
    <location>
        <begin position="474"/>
        <end position="498"/>
    </location>
</feature>
<dbReference type="GO" id="GO:0019031">
    <property type="term" value="C:viral envelope"/>
    <property type="evidence" value="ECO:0007669"/>
    <property type="project" value="UniProtKB-KW"/>
</dbReference>
<keyword evidence="10" id="KW-0261">Viral envelope protein</keyword>
<evidence type="ECO:0000256" key="11">
    <source>
        <dbReference type="ARBA" id="ARBA00022989"/>
    </source>
</evidence>
<dbReference type="GO" id="GO:0055036">
    <property type="term" value="C:virion membrane"/>
    <property type="evidence" value="ECO:0007669"/>
    <property type="project" value="UniProtKB-SubCell"/>
</dbReference>
<evidence type="ECO:0000256" key="5">
    <source>
        <dbReference type="ARBA" id="ARBA00022692"/>
    </source>
</evidence>
<evidence type="ECO:0000256" key="6">
    <source>
        <dbReference type="ARBA" id="ARBA00022729"/>
    </source>
</evidence>
<dbReference type="Pfam" id="PF00974">
    <property type="entry name" value="Rhabdo_glycop_FD"/>
    <property type="match status" value="1"/>
</dbReference>
<evidence type="ECO:0000256" key="12">
    <source>
        <dbReference type="ARBA" id="ARBA00023136"/>
    </source>
</evidence>
<dbReference type="ABCD" id="A0A290D162">
    <property type="antibodies" value="1 sequenced antibody"/>
</dbReference>
<keyword evidence="13" id="KW-0325">Glycoprotein</keyword>
<evidence type="ECO:0000256" key="14">
    <source>
        <dbReference type="ARBA" id="ARBA00023296"/>
    </source>
</evidence>
<gene>
    <name evidence="18" type="primary">G</name>
</gene>
<evidence type="ECO:0000256" key="1">
    <source>
        <dbReference type="ARBA" id="ARBA00004313"/>
    </source>
</evidence>
<evidence type="ECO:0000256" key="10">
    <source>
        <dbReference type="ARBA" id="ARBA00022879"/>
    </source>
</evidence>
<reference evidence="18" key="1">
    <citation type="journal article" date="2017" name="Infect. Genet. Evol.">
        <title>Genetic characterization of the glycoprotein G of Chandipura viruses in India with emphasis on an outbreak of 2015.</title>
        <authorList>
            <person name="Damle R.G."/>
            <person name="Sankararaman V."/>
            <person name="Bhide V.S."/>
            <person name="Mahamuni S.A."/>
            <person name="Walimbe A.M."/>
            <person name="Cherian S.S."/>
        </authorList>
    </citation>
    <scope>NUCLEOTIDE SEQUENCE</scope>
    <source>
        <strain evidence="18">148974</strain>
    </source>
</reference>